<protein>
    <submittedName>
        <fullName evidence="1">Uncharacterized protein</fullName>
    </submittedName>
</protein>
<organism evidence="1 2">
    <name type="scientific">Mycoplasma marinum</name>
    <dbReference type="NCBI Taxonomy" id="1937190"/>
    <lineage>
        <taxon>Bacteria</taxon>
        <taxon>Bacillati</taxon>
        <taxon>Mycoplasmatota</taxon>
        <taxon>Mollicutes</taxon>
        <taxon>Mycoplasmataceae</taxon>
        <taxon>Mycoplasma</taxon>
    </lineage>
</organism>
<dbReference type="Proteomes" id="UP000294192">
    <property type="component" value="Unassembled WGS sequence"/>
</dbReference>
<evidence type="ECO:0000313" key="1">
    <source>
        <dbReference type="EMBL" id="TCG10966.1"/>
    </source>
</evidence>
<reference evidence="1 2" key="1">
    <citation type="submission" date="2018-02" db="EMBL/GenBank/DDBJ databases">
        <title>Mycoplasma marinum and Mycoplasma todarodis sp. nov., moderately halophilic and psychrotolerant mycoplasmas isolated from cephalopods.</title>
        <authorList>
            <person name="Viver T."/>
        </authorList>
    </citation>
    <scope>NUCLEOTIDE SEQUENCE [LARGE SCALE GENOMIC DNA]</scope>
    <source>
        <strain evidence="1 2">PE</strain>
    </source>
</reference>
<comment type="caution">
    <text evidence="1">The sequence shown here is derived from an EMBL/GenBank/DDBJ whole genome shotgun (WGS) entry which is preliminary data.</text>
</comment>
<sequence>MKEFIEGIVKVFFTNIKQRKILNLHVVSPRLKFKVQHLELKFKWGTFHMQLFKIGKWKVPTRLNEETIWIIQLKNTINKLTSKK</sequence>
<accession>A0A4R0XJZ1</accession>
<gene>
    <name evidence="1" type="ORF">C4B24_03325</name>
</gene>
<feature type="non-terminal residue" evidence="1">
    <location>
        <position position="84"/>
    </location>
</feature>
<proteinExistence type="predicted"/>
<dbReference type="EMBL" id="PSZO01000016">
    <property type="protein sequence ID" value="TCG10966.1"/>
    <property type="molecule type" value="Genomic_DNA"/>
</dbReference>
<dbReference type="AlphaFoldDB" id="A0A4R0XJZ1"/>
<evidence type="ECO:0000313" key="2">
    <source>
        <dbReference type="Proteomes" id="UP000294192"/>
    </source>
</evidence>
<name>A0A4R0XJZ1_9MOLU</name>
<keyword evidence="2" id="KW-1185">Reference proteome</keyword>